<reference evidence="1 2" key="2">
    <citation type="submission" date="2018-11" db="EMBL/GenBank/DDBJ databases">
        <authorList>
            <consortium name="Pathogen Informatics"/>
        </authorList>
    </citation>
    <scope>NUCLEOTIDE SEQUENCE [LARGE SCALE GENOMIC DNA]</scope>
</reference>
<dbReference type="GO" id="GO:0016020">
    <property type="term" value="C:membrane"/>
    <property type="evidence" value="ECO:0007669"/>
    <property type="project" value="InterPro"/>
</dbReference>
<accession>A0A183U411</accession>
<protein>
    <submittedName>
        <fullName evidence="3">Cadherin domain-containing protein</fullName>
    </submittedName>
</protein>
<dbReference type="GO" id="GO:0005509">
    <property type="term" value="F:calcium ion binding"/>
    <property type="evidence" value="ECO:0007669"/>
    <property type="project" value="InterPro"/>
</dbReference>
<reference evidence="3" key="1">
    <citation type="submission" date="2016-06" db="UniProtKB">
        <authorList>
            <consortium name="WormBaseParasite"/>
        </authorList>
    </citation>
    <scope>IDENTIFICATION</scope>
</reference>
<name>A0A183U411_TOXCA</name>
<dbReference type="AlphaFoldDB" id="A0A183U411"/>
<sequence length="87" mass="9860">MSMIIHLFSHNLSTQRPPEKMYPSAIPFSQVLHADDKDSGENAHVIYSVDDRNFSINERGEISACIRLDADQRRHTDSANSSTRSRS</sequence>
<evidence type="ECO:0000313" key="3">
    <source>
        <dbReference type="WBParaSite" id="TCNE_0000323101-mRNA-1"/>
    </source>
</evidence>
<dbReference type="CDD" id="cd11304">
    <property type="entry name" value="Cadherin_repeat"/>
    <property type="match status" value="1"/>
</dbReference>
<dbReference type="SUPFAM" id="SSF49313">
    <property type="entry name" value="Cadherin-like"/>
    <property type="match status" value="1"/>
</dbReference>
<evidence type="ECO:0000313" key="2">
    <source>
        <dbReference type="Proteomes" id="UP000050794"/>
    </source>
</evidence>
<gene>
    <name evidence="1" type="ORF">TCNE_LOCUS3231</name>
</gene>
<dbReference type="EMBL" id="UYWY01003943">
    <property type="protein sequence ID" value="VDM28948.1"/>
    <property type="molecule type" value="Genomic_DNA"/>
</dbReference>
<dbReference type="Gene3D" id="2.60.40.60">
    <property type="entry name" value="Cadherins"/>
    <property type="match status" value="1"/>
</dbReference>
<proteinExistence type="predicted"/>
<dbReference type="WBParaSite" id="TCNE_0000323101-mRNA-1">
    <property type="protein sequence ID" value="TCNE_0000323101-mRNA-1"/>
    <property type="gene ID" value="TCNE_0000323101"/>
</dbReference>
<keyword evidence="2" id="KW-1185">Reference proteome</keyword>
<evidence type="ECO:0000313" key="1">
    <source>
        <dbReference type="EMBL" id="VDM28948.1"/>
    </source>
</evidence>
<dbReference type="Proteomes" id="UP000050794">
    <property type="component" value="Unassembled WGS sequence"/>
</dbReference>
<dbReference type="InterPro" id="IPR015919">
    <property type="entry name" value="Cadherin-like_sf"/>
</dbReference>
<organism evidence="2 3">
    <name type="scientific">Toxocara canis</name>
    <name type="common">Canine roundworm</name>
    <dbReference type="NCBI Taxonomy" id="6265"/>
    <lineage>
        <taxon>Eukaryota</taxon>
        <taxon>Metazoa</taxon>
        <taxon>Ecdysozoa</taxon>
        <taxon>Nematoda</taxon>
        <taxon>Chromadorea</taxon>
        <taxon>Rhabditida</taxon>
        <taxon>Spirurina</taxon>
        <taxon>Ascaridomorpha</taxon>
        <taxon>Ascaridoidea</taxon>
        <taxon>Toxocaridae</taxon>
        <taxon>Toxocara</taxon>
    </lineage>
</organism>